<dbReference type="InterPro" id="IPR038561">
    <property type="entry name" value="SoxD_sf"/>
</dbReference>
<dbReference type="Pfam" id="PF04267">
    <property type="entry name" value="SoxD"/>
    <property type="match status" value="1"/>
</dbReference>
<dbReference type="InterPro" id="IPR006279">
    <property type="entry name" value="SoxD"/>
</dbReference>
<sequence length="88" mass="9853">MQIFTCPFCGARDETEFRFMGEAGKQRPEGGRAVGEAEWAAYLYLQRNEKGPVREIWMHQPCGELFLLARDNVTHAAEPGVGLRPEGA</sequence>
<organism evidence="1 2">
    <name type="scientific">Alsobacter ponti</name>
    <dbReference type="NCBI Taxonomy" id="2962936"/>
    <lineage>
        <taxon>Bacteria</taxon>
        <taxon>Pseudomonadati</taxon>
        <taxon>Pseudomonadota</taxon>
        <taxon>Alphaproteobacteria</taxon>
        <taxon>Hyphomicrobiales</taxon>
        <taxon>Alsobacteraceae</taxon>
        <taxon>Alsobacter</taxon>
    </lineage>
</organism>
<protein>
    <submittedName>
        <fullName evidence="1">Sarcosine oxidase subunit delta</fullName>
    </submittedName>
</protein>
<dbReference type="Gene3D" id="3.30.2270.10">
    <property type="entry name" value="Folate-binding superfamily"/>
    <property type="match status" value="1"/>
</dbReference>
<name>A0ABT1L807_9HYPH</name>
<dbReference type="RefSeq" id="WP_254738794.1">
    <property type="nucleotide sequence ID" value="NZ_JANCLU010000002.1"/>
</dbReference>
<evidence type="ECO:0000313" key="1">
    <source>
        <dbReference type="EMBL" id="MCP8937635.1"/>
    </source>
</evidence>
<evidence type="ECO:0000313" key="2">
    <source>
        <dbReference type="Proteomes" id="UP001205890"/>
    </source>
</evidence>
<dbReference type="EMBL" id="JANCLU010000002">
    <property type="protein sequence ID" value="MCP8937635.1"/>
    <property type="molecule type" value="Genomic_DNA"/>
</dbReference>
<keyword evidence="2" id="KW-1185">Reference proteome</keyword>
<dbReference type="Proteomes" id="UP001205890">
    <property type="component" value="Unassembled WGS sequence"/>
</dbReference>
<gene>
    <name evidence="1" type="ORF">NK718_03850</name>
</gene>
<proteinExistence type="predicted"/>
<accession>A0ABT1L807</accession>
<reference evidence="1 2" key="1">
    <citation type="submission" date="2022-07" db="EMBL/GenBank/DDBJ databases">
        <authorList>
            <person name="Li W.-J."/>
            <person name="Deng Q.-Q."/>
        </authorList>
    </citation>
    <scope>NUCLEOTIDE SEQUENCE [LARGE SCALE GENOMIC DNA]</scope>
    <source>
        <strain evidence="1 2">SYSU M60028</strain>
    </source>
</reference>
<comment type="caution">
    <text evidence="1">The sequence shown here is derived from an EMBL/GenBank/DDBJ whole genome shotgun (WGS) entry which is preliminary data.</text>
</comment>